<protein>
    <submittedName>
        <fullName evidence="3">GGDEF domain-containing protein</fullName>
    </submittedName>
</protein>
<dbReference type="SMART" id="SM00052">
    <property type="entry name" value="EAL"/>
    <property type="match status" value="1"/>
</dbReference>
<dbReference type="InterPro" id="IPR046342">
    <property type="entry name" value="CBS_dom_sf"/>
</dbReference>
<dbReference type="PANTHER" id="PTHR33121">
    <property type="entry name" value="CYCLIC DI-GMP PHOSPHODIESTERASE PDEF"/>
    <property type="match status" value="1"/>
</dbReference>
<dbReference type="STRING" id="877500.GCA_000935065_01445"/>
<dbReference type="SMART" id="SM00267">
    <property type="entry name" value="GGDEF"/>
    <property type="match status" value="1"/>
</dbReference>
<organism evidence="3 4">
    <name type="scientific">Halarcobacter anaerophilus</name>
    <dbReference type="NCBI Taxonomy" id="877500"/>
    <lineage>
        <taxon>Bacteria</taxon>
        <taxon>Pseudomonadati</taxon>
        <taxon>Campylobacterota</taxon>
        <taxon>Epsilonproteobacteria</taxon>
        <taxon>Campylobacterales</taxon>
        <taxon>Arcobacteraceae</taxon>
        <taxon>Halarcobacter</taxon>
    </lineage>
</organism>
<evidence type="ECO:0000313" key="4">
    <source>
        <dbReference type="Proteomes" id="UP000290191"/>
    </source>
</evidence>
<name>A0A4Q0Y270_9BACT</name>
<feature type="domain" description="GGDEF" evidence="2">
    <location>
        <begin position="420"/>
        <end position="549"/>
    </location>
</feature>
<dbReference type="InterPro" id="IPR029787">
    <property type="entry name" value="Nucleotide_cyclase"/>
</dbReference>
<comment type="caution">
    <text evidence="3">The sequence shown here is derived from an EMBL/GenBank/DDBJ whole genome shotgun (WGS) entry which is preliminary data.</text>
</comment>
<dbReference type="RefSeq" id="WP_129081455.1">
    <property type="nucleotide sequence ID" value="NZ_CP041070.1"/>
</dbReference>
<dbReference type="NCBIfam" id="TIGR00254">
    <property type="entry name" value="GGDEF"/>
    <property type="match status" value="1"/>
</dbReference>
<dbReference type="GO" id="GO:0071111">
    <property type="term" value="F:cyclic-guanylate-specific phosphodiesterase activity"/>
    <property type="evidence" value="ECO:0007669"/>
    <property type="project" value="InterPro"/>
</dbReference>
<dbReference type="CDD" id="cd01949">
    <property type="entry name" value="GGDEF"/>
    <property type="match status" value="1"/>
</dbReference>
<keyword evidence="4" id="KW-1185">Reference proteome</keyword>
<proteinExistence type="predicted"/>
<dbReference type="PANTHER" id="PTHR33121:SF76">
    <property type="entry name" value="SIGNALING PROTEIN"/>
    <property type="match status" value="1"/>
</dbReference>
<dbReference type="SUPFAM" id="SSF54631">
    <property type="entry name" value="CBS-domain pair"/>
    <property type="match status" value="1"/>
</dbReference>
<dbReference type="InterPro" id="IPR000160">
    <property type="entry name" value="GGDEF_dom"/>
</dbReference>
<dbReference type="AlphaFoldDB" id="A0A4Q0Y270"/>
<dbReference type="InterPro" id="IPR050706">
    <property type="entry name" value="Cyclic-di-GMP_PDE-like"/>
</dbReference>
<dbReference type="InterPro" id="IPR043128">
    <property type="entry name" value="Rev_trsase/Diguanyl_cyclase"/>
</dbReference>
<dbReference type="InterPro" id="IPR035919">
    <property type="entry name" value="EAL_sf"/>
</dbReference>
<reference evidence="3 4" key="1">
    <citation type="submission" date="2017-10" db="EMBL/GenBank/DDBJ databases">
        <title>Genomics of the genus Arcobacter.</title>
        <authorList>
            <person name="Perez-Cataluna A."/>
            <person name="Figueras M.J."/>
        </authorList>
    </citation>
    <scope>NUCLEOTIDE SEQUENCE [LARGE SCALE GENOMIC DNA]</scope>
    <source>
        <strain evidence="3 4">DSM 24636</strain>
    </source>
</reference>
<dbReference type="EMBL" id="PDKO01000002">
    <property type="protein sequence ID" value="RXJ64132.1"/>
    <property type="molecule type" value="Genomic_DNA"/>
</dbReference>
<evidence type="ECO:0000259" key="1">
    <source>
        <dbReference type="PROSITE" id="PS50883"/>
    </source>
</evidence>
<dbReference type="CDD" id="cd01948">
    <property type="entry name" value="EAL"/>
    <property type="match status" value="1"/>
</dbReference>
<accession>A0A4Q0Y270</accession>
<dbReference type="OrthoDB" id="9777298at2"/>
<dbReference type="Pfam" id="PF00990">
    <property type="entry name" value="GGDEF"/>
    <property type="match status" value="1"/>
</dbReference>
<dbReference type="Pfam" id="PF00563">
    <property type="entry name" value="EAL"/>
    <property type="match status" value="1"/>
</dbReference>
<dbReference type="PROSITE" id="PS50883">
    <property type="entry name" value="EAL"/>
    <property type="match status" value="1"/>
</dbReference>
<feature type="domain" description="EAL" evidence="1">
    <location>
        <begin position="1"/>
        <end position="245"/>
    </location>
</feature>
<dbReference type="Gene3D" id="3.20.20.450">
    <property type="entry name" value="EAL domain"/>
    <property type="match status" value="1"/>
</dbReference>
<dbReference type="SUPFAM" id="SSF141868">
    <property type="entry name" value="EAL domain-like"/>
    <property type="match status" value="1"/>
</dbReference>
<gene>
    <name evidence="3" type="ORF">CRV06_04105</name>
</gene>
<evidence type="ECO:0000259" key="2">
    <source>
        <dbReference type="PROSITE" id="PS50887"/>
    </source>
</evidence>
<dbReference type="PROSITE" id="PS50887">
    <property type="entry name" value="GGDEF"/>
    <property type="match status" value="1"/>
</dbReference>
<evidence type="ECO:0000313" key="3">
    <source>
        <dbReference type="EMBL" id="RXJ64132.1"/>
    </source>
</evidence>
<dbReference type="SUPFAM" id="SSF55073">
    <property type="entry name" value="Nucleotide cyclase"/>
    <property type="match status" value="1"/>
</dbReference>
<dbReference type="Gene3D" id="3.30.70.270">
    <property type="match status" value="1"/>
</dbReference>
<dbReference type="Proteomes" id="UP000290191">
    <property type="component" value="Unassembled WGS sequence"/>
</dbReference>
<sequence length="571" mass="66526">MKKDLDISKLDFAFQPIINTFSGKTFAVEALLRNCQELNFDSIKAFFDYLANSETLFYYDIKLRKKALKKFNKIDIPNLKLFYNIDNRVFAMPNRKLDDTMGLLNEFNIKSDRLCFELTEHNPFEDEKLFQEIINNLKQNSINIAIDDFGTGISGLHLLYISDTTFIKIDRFFIENIHKDHKKRLFCSSIVEMAHIMGIKVIAEGIEQNEEYFTCKDIKVDYVQGYLLCRPKTDIKEIKKSYKDKSFFKKDRRHLSNYIDKSFIQKIDPINENSSLHDLFIYFKEHTKNTFVPIVNDEKKILGAVYEVDIKKISYSQYGLSLAKNQSFKAKLKHYLQPVPEIDISWGIDKALEIFNMRNDAKGIFVSKDSIYYGFISLNNLLLLSYKRNLEIAENQNPLTKLPGNSQIDEFIYSVFDKKLQAQIVYFDFNDFKPFNDTYGFRLGDRAILMFSEILQKHLSRESFIAHIGGDDFFVGFINMAYENIYNIIFDIQKEFELNVQSLYNDTDTKNGHITAKDRYGIIREFKLLSVSASIIEVSKNSSLENFNSKLGAIKKASKTKNSPFGICINM</sequence>
<dbReference type="InterPro" id="IPR001633">
    <property type="entry name" value="EAL_dom"/>
</dbReference>